<reference evidence="4" key="1">
    <citation type="submission" date="2007-06" db="EMBL/GenBank/DDBJ databases">
        <authorList>
            <person name="Pilotti M."/>
            <person name="Brunetti A."/>
            <person name="Lumia V."/>
            <person name="Tizzani L."/>
            <person name="Gervasi F."/>
        </authorList>
    </citation>
    <scope>NUCLEOTIDE SEQUENCE</scope>
    <source>
        <strain evidence="4">F4T.5</strain>
    </source>
</reference>
<dbReference type="SUPFAM" id="SSF52540">
    <property type="entry name" value="P-loop containing nucleoside triphosphate hydrolases"/>
    <property type="match status" value="1"/>
</dbReference>
<dbReference type="InterPro" id="IPR042197">
    <property type="entry name" value="Apaf_helical"/>
</dbReference>
<evidence type="ECO:0000259" key="3">
    <source>
        <dbReference type="Pfam" id="PF23282"/>
    </source>
</evidence>
<dbReference type="Gene3D" id="1.10.8.430">
    <property type="entry name" value="Helical domain of apoptotic protease-activating factors"/>
    <property type="match status" value="1"/>
</dbReference>
<dbReference type="PANTHER" id="PTHR11017:SF385">
    <property type="entry name" value="DISEASE RESISTANCE PROTEIN (TIR-NBS-LRR CLASS)-RELATED"/>
    <property type="match status" value="1"/>
</dbReference>
<dbReference type="InterPro" id="IPR044974">
    <property type="entry name" value="Disease_R_plants"/>
</dbReference>
<dbReference type="PRINTS" id="PR00364">
    <property type="entry name" value="DISEASERSIST"/>
</dbReference>
<dbReference type="GO" id="GO:0006952">
    <property type="term" value="P:defense response"/>
    <property type="evidence" value="ECO:0007669"/>
    <property type="project" value="InterPro"/>
</dbReference>
<name>A8BNU9_PLAAC</name>
<feature type="non-terminal residue" evidence="4">
    <location>
        <position position="1"/>
    </location>
</feature>
<dbReference type="InterPro" id="IPR002182">
    <property type="entry name" value="NB-ARC"/>
</dbReference>
<dbReference type="Gene3D" id="3.40.50.300">
    <property type="entry name" value="P-loop containing nucleotide triphosphate hydrolases"/>
    <property type="match status" value="1"/>
</dbReference>
<protein>
    <submittedName>
        <fullName evidence="4">NBS-containing resistance-like protein</fullName>
    </submittedName>
</protein>
<accession>A8BNU9</accession>
<evidence type="ECO:0000256" key="1">
    <source>
        <dbReference type="ARBA" id="ARBA00022614"/>
    </source>
</evidence>
<dbReference type="AlphaFoldDB" id="A8BNU9"/>
<proteinExistence type="predicted"/>
<dbReference type="InterPro" id="IPR058192">
    <property type="entry name" value="WHD_ROQ1-like"/>
</dbReference>
<dbReference type="Pfam" id="PF00931">
    <property type="entry name" value="NB-ARC"/>
    <property type="match status" value="1"/>
</dbReference>
<feature type="domain" description="Disease resistance protein Roq1-like winged-helix" evidence="3">
    <location>
        <begin position="213"/>
        <end position="270"/>
    </location>
</feature>
<feature type="domain" description="NB-ARC" evidence="2">
    <location>
        <begin position="1"/>
        <end position="143"/>
    </location>
</feature>
<dbReference type="GO" id="GO:0043531">
    <property type="term" value="F:ADP binding"/>
    <property type="evidence" value="ECO:0007669"/>
    <property type="project" value="InterPro"/>
</dbReference>
<dbReference type="PANTHER" id="PTHR11017">
    <property type="entry name" value="LEUCINE-RICH REPEAT-CONTAINING PROTEIN"/>
    <property type="match status" value="1"/>
</dbReference>
<organism evidence="4">
    <name type="scientific">Platanus acerifolia</name>
    <name type="common">London plane tree</name>
    <dbReference type="NCBI Taxonomy" id="140101"/>
    <lineage>
        <taxon>Eukaryota</taxon>
        <taxon>Viridiplantae</taxon>
        <taxon>Streptophyta</taxon>
        <taxon>Embryophyta</taxon>
        <taxon>Tracheophyta</taxon>
        <taxon>Spermatophyta</taxon>
        <taxon>Magnoliopsida</taxon>
        <taxon>Proteales</taxon>
        <taxon>Platanaceae</taxon>
        <taxon>Platanus</taxon>
    </lineage>
</organism>
<sequence length="271" mass="30519">TTIAKAVYNRIFRSFEGASFIADVTEGCSTNMGLVCLQKQLLHEILGQQINDLYNVDKGKTLIQERLQKKKVLLILDDVDQDKQLAALAHKPSWFGSGSKIIITTRNKHVLEVGQVDGNKIYNPEGLDDDQSLQLFSMHAFGRDQPFEDYTELSRKVVSYAGGLPLTLKVLGGFLHNVSEKEKWESALQKLKKVLHDDVLNTLMISYIGLDQEEGAIFLDIACFFIGMNKTIATYIWEGCGYQPKIGLEVLIRKSLVMIGVQNELRMHDQL</sequence>
<dbReference type="EMBL" id="EF653110">
    <property type="protein sequence ID" value="ABV30879.1"/>
    <property type="molecule type" value="Genomic_DNA"/>
</dbReference>
<dbReference type="Pfam" id="PF23282">
    <property type="entry name" value="WHD_ROQ1"/>
    <property type="match status" value="1"/>
</dbReference>
<feature type="non-terminal residue" evidence="4">
    <location>
        <position position="271"/>
    </location>
</feature>
<keyword evidence="1" id="KW-0433">Leucine-rich repeat</keyword>
<evidence type="ECO:0000313" key="4">
    <source>
        <dbReference type="EMBL" id="ABV30879.1"/>
    </source>
</evidence>
<dbReference type="InterPro" id="IPR027417">
    <property type="entry name" value="P-loop_NTPase"/>
</dbReference>
<evidence type="ECO:0000259" key="2">
    <source>
        <dbReference type="Pfam" id="PF00931"/>
    </source>
</evidence>